<evidence type="ECO:0000313" key="2">
    <source>
        <dbReference type="EMBL" id="AAL62812.1"/>
    </source>
</evidence>
<dbReference type="InParanoid" id="Q8ZZ29"/>
<dbReference type="EMBL" id="AE009441">
    <property type="protein sequence ID" value="AAL62812.1"/>
    <property type="molecule type" value="Genomic_DNA"/>
</dbReference>
<dbReference type="Proteomes" id="UP000002439">
    <property type="component" value="Chromosome"/>
</dbReference>
<evidence type="ECO:0000313" key="3">
    <source>
        <dbReference type="Proteomes" id="UP000002439"/>
    </source>
</evidence>
<dbReference type="EnsemblBacteria" id="AAL62812">
    <property type="protein sequence ID" value="AAL62812"/>
    <property type="gene ID" value="PAE0470"/>
</dbReference>
<accession>Q8ZZ29</accession>
<dbReference type="KEGG" id="pai:PAE0470"/>
<evidence type="ECO:0000256" key="1">
    <source>
        <dbReference type="SAM" id="MobiDB-lite"/>
    </source>
</evidence>
<dbReference type="PATRIC" id="fig|178306.9.peg.352"/>
<reference evidence="2 3" key="1">
    <citation type="journal article" date="2002" name="Proc. Natl. Acad. Sci. U.S.A.">
        <title>Genome sequence of the hyperthermophilic crenarchaeon Pyrobaculum aerophilum.</title>
        <authorList>
            <person name="Fitz-Gibbon S.T."/>
            <person name="Ladner H."/>
            <person name="Kim U.J."/>
            <person name="Stetter K.O."/>
            <person name="Simon M.I."/>
            <person name="Miller J.H."/>
        </authorList>
    </citation>
    <scope>NUCLEOTIDE SEQUENCE [LARGE SCALE GENOMIC DNA]</scope>
    <source>
        <strain evidence="3">ATCC 51768 / DSM 7523 / JCM 9630 / CIP 104966 / NBRC 100827 / IM2</strain>
    </source>
</reference>
<protein>
    <submittedName>
        <fullName evidence="2">Uncharacterized protein</fullName>
    </submittedName>
</protein>
<dbReference type="HOGENOM" id="CLU_3039199_0_0_2"/>
<sequence length="54" mass="6209">MININLYAAQYPYGPLWDLKTYGNDALQTFPFSKGSGHLYSTPPKNSSKFRRPR</sequence>
<organism evidence="2 3">
    <name type="scientific">Pyrobaculum aerophilum (strain ATCC 51768 / DSM 7523 / JCM 9630 / CIP 104966 / NBRC 100827 / IM2)</name>
    <dbReference type="NCBI Taxonomy" id="178306"/>
    <lineage>
        <taxon>Archaea</taxon>
        <taxon>Thermoproteota</taxon>
        <taxon>Thermoprotei</taxon>
        <taxon>Thermoproteales</taxon>
        <taxon>Thermoproteaceae</taxon>
        <taxon>Pyrobaculum</taxon>
    </lineage>
</organism>
<gene>
    <name evidence="2" type="ordered locus">PAE0470</name>
</gene>
<keyword evidence="3" id="KW-1185">Reference proteome</keyword>
<feature type="region of interest" description="Disordered" evidence="1">
    <location>
        <begin position="34"/>
        <end position="54"/>
    </location>
</feature>
<dbReference type="STRING" id="178306.PAE0470"/>
<dbReference type="AlphaFoldDB" id="Q8ZZ29"/>
<name>Q8ZZ29_PYRAE</name>
<proteinExistence type="predicted"/>